<feature type="transmembrane region" description="Helical" evidence="1">
    <location>
        <begin position="38"/>
        <end position="58"/>
    </location>
</feature>
<feature type="transmembrane region" description="Helical" evidence="1">
    <location>
        <begin position="6"/>
        <end position="26"/>
    </location>
</feature>
<evidence type="ECO:0000313" key="2">
    <source>
        <dbReference type="EMBL" id="ATQ75210.1"/>
    </source>
</evidence>
<sequence length="286" mass="30651">MKPFFGHDPLIGLLCYGAVTLVLWFAIRRAARGRAGALARTLAAAGMLGAPFAAFWLVNIDRLYGEWRYFRPACRADGGDHIARHIDRLDSLAVHPVGIGGSGDIADIAATYTANHVGKHLAYVEFQFDSASVAAAVDGGPFSGRNAPRRLTLDGQPAAPGYYRVDNLCSAAPGPALPLPRACFRAYRIDALTSTYLLEHRMEPCSVPAATLRLCAMRWTMSERATGALVGRAVTYAYAGGWRSRAAFPDAPAPYDSNTPYDFCGSRLASGAQGLIEAILTSKGRQ</sequence>
<keyword evidence="1" id="KW-0812">Transmembrane</keyword>
<keyword evidence="3" id="KW-1185">Reference proteome</keyword>
<reference evidence="2" key="1">
    <citation type="submission" date="2017-10" db="EMBL/GenBank/DDBJ databases">
        <title>Massilia psychrophilum sp. nov., a novel purple-pigmented bacterium isolated from Tianshan glacier, Xinjiang Municipality, China.</title>
        <authorList>
            <person name="Wang H."/>
        </authorList>
    </citation>
    <scope>NUCLEOTIDE SEQUENCE [LARGE SCALE GENOMIC DNA]</scope>
    <source>
        <strain evidence="2">B2</strain>
    </source>
</reference>
<dbReference type="AlphaFoldDB" id="A0A2D2DJP7"/>
<evidence type="ECO:0000256" key="1">
    <source>
        <dbReference type="SAM" id="Phobius"/>
    </source>
</evidence>
<dbReference type="RefSeq" id="WP_099875173.1">
    <property type="nucleotide sequence ID" value="NZ_CP024608.1"/>
</dbReference>
<dbReference type="Proteomes" id="UP000229897">
    <property type="component" value="Chromosome"/>
</dbReference>
<evidence type="ECO:0000313" key="3">
    <source>
        <dbReference type="Proteomes" id="UP000229897"/>
    </source>
</evidence>
<accession>A0A2D2DJP7</accession>
<organism evidence="2 3">
    <name type="scientific">Massilia violaceinigra</name>
    <dbReference type="NCBI Taxonomy" id="2045208"/>
    <lineage>
        <taxon>Bacteria</taxon>
        <taxon>Pseudomonadati</taxon>
        <taxon>Pseudomonadota</taxon>
        <taxon>Betaproteobacteria</taxon>
        <taxon>Burkholderiales</taxon>
        <taxon>Oxalobacteraceae</taxon>
        <taxon>Telluria group</taxon>
        <taxon>Massilia</taxon>
    </lineage>
</organism>
<dbReference type="EMBL" id="CP024608">
    <property type="protein sequence ID" value="ATQ75210.1"/>
    <property type="molecule type" value="Genomic_DNA"/>
</dbReference>
<keyword evidence="1" id="KW-0472">Membrane</keyword>
<proteinExistence type="predicted"/>
<dbReference type="KEGG" id="mass:CR152_12295"/>
<keyword evidence="1" id="KW-1133">Transmembrane helix</keyword>
<gene>
    <name evidence="2" type="ORF">CR152_12295</name>
</gene>
<name>A0A2D2DJP7_9BURK</name>
<protein>
    <submittedName>
        <fullName evidence="2">Uncharacterized protein</fullName>
    </submittedName>
</protein>